<dbReference type="InterPro" id="IPR002491">
    <property type="entry name" value="ABC_transptr_periplasmic_BD"/>
</dbReference>
<dbReference type="GeneID" id="24816427"/>
<reference evidence="3" key="2">
    <citation type="submission" date="2016-05" db="EMBL/GenBank/DDBJ databases">
        <authorList>
            <person name="Lavstsen T."/>
            <person name="Jespersen J.S."/>
        </authorList>
    </citation>
    <scope>NUCLEOTIDE SEQUENCE [LARGE SCALE GENOMIC DNA]</scope>
    <source>
        <strain evidence="3">U25</strain>
    </source>
</reference>
<dbReference type="RefSeq" id="WP_048104963.1">
    <property type="nucleotide sequence ID" value="NZ_CP007026.1"/>
</dbReference>
<dbReference type="Pfam" id="PF01497">
    <property type="entry name" value="Peripla_BP_2"/>
    <property type="match status" value="1"/>
</dbReference>
<dbReference type="Proteomes" id="UP000030944">
    <property type="component" value="Chromosome"/>
</dbReference>
<gene>
    <name evidence="3" type="ORF">A7X95_00490</name>
    <name evidence="2" type="ORF">T478_0533</name>
</gene>
<evidence type="ECO:0000313" key="4">
    <source>
        <dbReference type="Proteomes" id="UP000030944"/>
    </source>
</evidence>
<dbReference type="AlphaFoldDB" id="A0A0A7V2Z9"/>
<dbReference type="PROSITE" id="PS50983">
    <property type="entry name" value="FE_B12_PBP"/>
    <property type="match status" value="1"/>
</dbReference>
<dbReference type="EMBL" id="CP007026">
    <property type="protein sequence ID" value="AJA93238.1"/>
    <property type="molecule type" value="Genomic_DNA"/>
</dbReference>
<name>A0A0A7V2Z9_9ARCH</name>
<dbReference type="SUPFAM" id="SSF53807">
    <property type="entry name" value="Helical backbone' metal receptor"/>
    <property type="match status" value="1"/>
</dbReference>
<reference evidence="3 5" key="4">
    <citation type="submission" date="2018-04" db="EMBL/GenBank/DDBJ databases">
        <title>Transcriptomics of ammonia oxidizing archaea.</title>
        <authorList>
            <person name="Carini P."/>
        </authorList>
    </citation>
    <scope>NUCLEOTIDE SEQUENCE [LARGE SCALE GENOMIC DNA]</scope>
    <source>
        <strain evidence="3 5">U25</strain>
    </source>
</reference>
<sequence length="306" mass="34887">MQKKRIISFLPSATELIYELGAQEKLFGVTHECNYPSDATNKPKVIESVFEPENMSSLEIDKKICDLSEKGEDIYKLVAQNVSNARPDLIISQEICEVCSAYTNQVKNAIEILDEKPEIYSMSPHDIQGILKCVEDIAEKIDEVKRGNEIVNSLNSRIEEIRNVKISSRPKVLGIEWLNPFFTSGHWVPEMVEISGGVNMITKTGEHSRKMEIEEIEKEDPDILILMPCGFDVQRTVSEYEKNLKNDPRWSQLKAVKERKVFAVDANSFFSKPSIRVITGIEILAKILHPEMFEELEVPNNSFLKI</sequence>
<reference evidence="5" key="3">
    <citation type="submission" date="2016-05" db="EMBL/GenBank/DDBJ databases">
        <authorList>
            <person name="Dupont C."/>
            <person name="Santoro A."/>
        </authorList>
    </citation>
    <scope>NUCLEOTIDE SEQUENCE [LARGE SCALE GENOMIC DNA]</scope>
    <source>
        <strain evidence="5">U25</strain>
    </source>
</reference>
<evidence type="ECO:0000313" key="3">
    <source>
        <dbReference type="EMBL" id="PTL87801.1"/>
    </source>
</evidence>
<organism evidence="2 4">
    <name type="scientific">Candidatus Nitrosopelagicus brevis</name>
    <dbReference type="NCBI Taxonomy" id="1410606"/>
    <lineage>
        <taxon>Archaea</taxon>
        <taxon>Nitrososphaerota</taxon>
    </lineage>
</organism>
<feature type="domain" description="Fe/B12 periplasmic-binding" evidence="1">
    <location>
        <begin position="5"/>
        <end position="292"/>
    </location>
</feature>
<protein>
    <submittedName>
        <fullName evidence="3">Cobalamin-binding protein</fullName>
    </submittedName>
    <submittedName>
        <fullName evidence="2">Oligopeptide ABC transporter, oligopeptide-binding protein</fullName>
    </submittedName>
</protein>
<dbReference type="Gene3D" id="3.40.50.1980">
    <property type="entry name" value="Nitrogenase molybdenum iron protein domain"/>
    <property type="match status" value="2"/>
</dbReference>
<proteinExistence type="predicted"/>
<dbReference type="STRING" id="1410606.T478_0533"/>
<dbReference type="Proteomes" id="UP000241022">
    <property type="component" value="Unassembled WGS sequence"/>
</dbReference>
<evidence type="ECO:0000313" key="2">
    <source>
        <dbReference type="EMBL" id="AJA93238.1"/>
    </source>
</evidence>
<reference evidence="2 4" key="1">
    <citation type="journal article" date="2015" name="Proc. Natl. Acad. Sci. U.S.A.">
        <title>Genomic and proteomic characterization of "Candidatus Nitrosopelagicus brevis": An ammonia-oxidizing archaeon from the open ocean.</title>
        <authorList>
            <person name="Santoro A.E."/>
            <person name="Dupont C.L."/>
            <person name="Richter R.A."/>
            <person name="Craig M.T."/>
            <person name="Carini P."/>
            <person name="McIlvin M.R."/>
            <person name="Yang Y."/>
            <person name="Orsi W.D."/>
            <person name="Moran D.M."/>
            <person name="Saito M.A."/>
        </authorList>
    </citation>
    <scope>NUCLEOTIDE SEQUENCE [LARGE SCALE GENOMIC DNA]</scope>
    <source>
        <strain evidence="2">CN25</strain>
        <strain evidence="4">V2</strain>
    </source>
</reference>
<evidence type="ECO:0000313" key="5">
    <source>
        <dbReference type="Proteomes" id="UP000241022"/>
    </source>
</evidence>
<dbReference type="InterPro" id="IPR051030">
    <property type="entry name" value="Vitamin_B12-ABC_binding"/>
</dbReference>
<evidence type="ECO:0000259" key="1">
    <source>
        <dbReference type="PROSITE" id="PS50983"/>
    </source>
</evidence>
<dbReference type="EMBL" id="LXWN01000001">
    <property type="protein sequence ID" value="PTL87801.1"/>
    <property type="molecule type" value="Genomic_DNA"/>
</dbReference>
<dbReference type="CDD" id="cd01144">
    <property type="entry name" value="BtuF"/>
    <property type="match status" value="1"/>
</dbReference>
<dbReference type="PANTHER" id="PTHR42860:SF1">
    <property type="entry name" value="VITAMIN B12-BINDING PROTEIN"/>
    <property type="match status" value="1"/>
</dbReference>
<dbReference type="PANTHER" id="PTHR42860">
    <property type="entry name" value="VITAMIN B12-BINDING PROTEIN"/>
    <property type="match status" value="1"/>
</dbReference>
<keyword evidence="5" id="KW-1185">Reference proteome</keyword>
<dbReference type="HOGENOM" id="CLU_038034_9_1_2"/>
<dbReference type="KEGG" id="nbv:T478_0533"/>
<dbReference type="OrthoDB" id="9784at2157"/>
<accession>A0A0A7V2Z9</accession>